<evidence type="ECO:0000313" key="3">
    <source>
        <dbReference type="Proteomes" id="UP001432027"/>
    </source>
</evidence>
<evidence type="ECO:0000313" key="2">
    <source>
        <dbReference type="EMBL" id="GMT03826.1"/>
    </source>
</evidence>
<keyword evidence="1" id="KW-0732">Signal</keyword>
<keyword evidence="3" id="KW-1185">Reference proteome</keyword>
<gene>
    <name evidence="2" type="ORF">PENTCL1PPCAC_26000</name>
</gene>
<feature type="signal peptide" evidence="1">
    <location>
        <begin position="1"/>
        <end position="20"/>
    </location>
</feature>
<evidence type="ECO:0008006" key="4">
    <source>
        <dbReference type="Google" id="ProtNLM"/>
    </source>
</evidence>
<protein>
    <recommendedName>
        <fullName evidence="4">Receptor ligand binding region domain-containing protein</fullName>
    </recommendedName>
</protein>
<dbReference type="Proteomes" id="UP001432027">
    <property type="component" value="Unassembled WGS sequence"/>
</dbReference>
<dbReference type="EMBL" id="BTSX01000006">
    <property type="protein sequence ID" value="GMT03826.1"/>
    <property type="molecule type" value="Genomic_DNA"/>
</dbReference>
<evidence type="ECO:0000256" key="1">
    <source>
        <dbReference type="SAM" id="SignalP"/>
    </source>
</evidence>
<accession>A0AAV5UAB7</accession>
<feature type="chain" id="PRO_5043910423" description="Receptor ligand binding region domain-containing protein" evidence="1">
    <location>
        <begin position="21"/>
        <end position="527"/>
    </location>
</feature>
<sequence>SRKMLLPWLCFTLPLTAALAKETLNVLVISDFTLAFVRPLSFDRSLLPSGPFVCPSSAYPDALSQFQFTSDVIANVDRTIPMKIQYYVYSGGDGDPIGNIFSSRDNFTETSIPAYTKFCAEGPENNDFERFLKLTITPSINTDLLILFTAAPQNQIDNALPILSSKVKKVIVLGLNGKDVSKAYPYSSVTITDFTEPERVSCMVIELYETIYGKFSGGVVDAVGLCYPHKEQATMIAMIETTPPRPPMSILFINDFTTNFVGDETKHRVHVSNLESIGKCPGGMYPQAGNELNFTVDVVNGIRADANLNLMFYEYLGGSYPEAISVDSFSRENFGAQASYVLRDACMDDHFPSYLQRFAEEINEVSGDVLVLFTAESLVNRLPIESFRRIIVVGLNGAVEFFPYDDSSISITDFTSSTARGISCMLDRLWDNINDKSLLGCFDTTVAPETTVAQTTAQQITPSPSILFINDFTSDFIWDDERAIRTQRLSVTWCHEISKFSFSLRKRLNAPVVHILKPPQSSISLAK</sequence>
<proteinExistence type="predicted"/>
<feature type="non-terminal residue" evidence="2">
    <location>
        <position position="1"/>
    </location>
</feature>
<reference evidence="2" key="1">
    <citation type="submission" date="2023-10" db="EMBL/GenBank/DDBJ databases">
        <title>Genome assembly of Pristionchus species.</title>
        <authorList>
            <person name="Yoshida K."/>
            <person name="Sommer R.J."/>
        </authorList>
    </citation>
    <scope>NUCLEOTIDE SEQUENCE</scope>
    <source>
        <strain evidence="2">RS0144</strain>
    </source>
</reference>
<comment type="caution">
    <text evidence="2">The sequence shown here is derived from an EMBL/GenBank/DDBJ whole genome shotgun (WGS) entry which is preliminary data.</text>
</comment>
<organism evidence="2 3">
    <name type="scientific">Pristionchus entomophagus</name>
    <dbReference type="NCBI Taxonomy" id="358040"/>
    <lineage>
        <taxon>Eukaryota</taxon>
        <taxon>Metazoa</taxon>
        <taxon>Ecdysozoa</taxon>
        <taxon>Nematoda</taxon>
        <taxon>Chromadorea</taxon>
        <taxon>Rhabditida</taxon>
        <taxon>Rhabditina</taxon>
        <taxon>Diplogasteromorpha</taxon>
        <taxon>Diplogasteroidea</taxon>
        <taxon>Neodiplogasteridae</taxon>
        <taxon>Pristionchus</taxon>
    </lineage>
</organism>
<name>A0AAV5UAB7_9BILA</name>
<dbReference type="AlphaFoldDB" id="A0AAV5UAB7"/>